<keyword evidence="2" id="KW-1185">Reference proteome</keyword>
<dbReference type="AlphaFoldDB" id="A0A8S1JUV7"/>
<dbReference type="EMBL" id="CAJJDM010000007">
    <property type="protein sequence ID" value="CAD8046412.1"/>
    <property type="molecule type" value="Genomic_DNA"/>
</dbReference>
<evidence type="ECO:0000313" key="1">
    <source>
        <dbReference type="EMBL" id="CAD8046412.1"/>
    </source>
</evidence>
<accession>A0A8S1JUV7</accession>
<dbReference type="InterPro" id="IPR002060">
    <property type="entry name" value="Squ/phyt_synthse"/>
</dbReference>
<dbReference type="Pfam" id="PF00494">
    <property type="entry name" value="SQS_PSY"/>
    <property type="match status" value="1"/>
</dbReference>
<protein>
    <submittedName>
        <fullName evidence="1">Uncharacterized protein</fullName>
    </submittedName>
</protein>
<comment type="caution">
    <text evidence="1">The sequence shown here is derived from an EMBL/GenBank/DDBJ whole genome shotgun (WGS) entry which is preliminary data.</text>
</comment>
<dbReference type="Proteomes" id="UP000688137">
    <property type="component" value="Unassembled WGS sequence"/>
</dbReference>
<proteinExistence type="predicted"/>
<name>A0A8S1JUV7_PARPR</name>
<evidence type="ECO:0000313" key="2">
    <source>
        <dbReference type="Proteomes" id="UP000688137"/>
    </source>
</evidence>
<sequence>MNKLYFVFKFCTDTQKSIYKLENAQKYISELVQKTDWISFAISKHIPKQVRQDYLNICQFHNELARIEETSKERSLGVGKLQYWSDQIDQIFLDNPQREPLSICLHNSCKNNPLPKYLFQKMINYRKQQVEKGEFSNLVDMATAAEANRGSQFLLFLRLMRMDIENQDLKQLTELSAQAVGMTDYLRRVPFTLQNYKLNLPEDIKYKHSINVRSLWDRIRGEPKEELYDAVLEVAAFARTQMIRTSQFQNKIPPQSFRAFLHLTPTEQYLDELEYYNFKIFEKAINQNSYVQLPITLFKTCRKMKYLSKDYELK</sequence>
<reference evidence="1" key="1">
    <citation type="submission" date="2021-01" db="EMBL/GenBank/DDBJ databases">
        <authorList>
            <consortium name="Genoscope - CEA"/>
            <person name="William W."/>
        </authorList>
    </citation>
    <scope>NUCLEOTIDE SEQUENCE</scope>
</reference>
<organism evidence="1 2">
    <name type="scientific">Paramecium primaurelia</name>
    <dbReference type="NCBI Taxonomy" id="5886"/>
    <lineage>
        <taxon>Eukaryota</taxon>
        <taxon>Sar</taxon>
        <taxon>Alveolata</taxon>
        <taxon>Ciliophora</taxon>
        <taxon>Intramacronucleata</taxon>
        <taxon>Oligohymenophorea</taxon>
        <taxon>Peniculida</taxon>
        <taxon>Parameciidae</taxon>
        <taxon>Paramecium</taxon>
    </lineage>
</organism>
<dbReference type="OMA" id="YNDPMPD"/>
<gene>
    <name evidence="1" type="ORF">PPRIM_AZ9-3.1.T0100339</name>
</gene>